<dbReference type="Proteomes" id="UP000645828">
    <property type="component" value="Unassembled WGS sequence"/>
</dbReference>
<accession>A0A811YEM1</accession>
<reference evidence="1" key="1">
    <citation type="submission" date="2020-12" db="EMBL/GenBank/DDBJ databases">
        <authorList>
            <consortium name="Molecular Ecology Group"/>
        </authorList>
    </citation>
    <scope>NUCLEOTIDE SEQUENCE</scope>
    <source>
        <strain evidence="1">TBG_1078</strain>
    </source>
</reference>
<protein>
    <submittedName>
        <fullName evidence="1">(raccoon dog) hypothetical protein</fullName>
    </submittedName>
</protein>
<proteinExistence type="predicted"/>
<evidence type="ECO:0000313" key="2">
    <source>
        <dbReference type="Proteomes" id="UP000645828"/>
    </source>
</evidence>
<gene>
    <name evidence="1" type="ORF">NYPRO_LOCUS7070</name>
</gene>
<dbReference type="EMBL" id="CAJHUB010000672">
    <property type="protein sequence ID" value="CAD7674275.1"/>
    <property type="molecule type" value="Genomic_DNA"/>
</dbReference>
<sequence>MSEWRRLRGLGELAGRPHRLAACQQEAPETCSTLTFLEMLQPPEVAQGPLGSYLLNRETGLWGTALRREANCQDASATVRSHF</sequence>
<name>A0A811YEM1_NYCPR</name>
<comment type="caution">
    <text evidence="1">The sequence shown here is derived from an EMBL/GenBank/DDBJ whole genome shotgun (WGS) entry which is preliminary data.</text>
</comment>
<dbReference type="AlphaFoldDB" id="A0A811YEM1"/>
<organism evidence="1 2">
    <name type="scientific">Nyctereutes procyonoides</name>
    <name type="common">Raccoon dog</name>
    <name type="synonym">Canis procyonoides</name>
    <dbReference type="NCBI Taxonomy" id="34880"/>
    <lineage>
        <taxon>Eukaryota</taxon>
        <taxon>Metazoa</taxon>
        <taxon>Chordata</taxon>
        <taxon>Craniata</taxon>
        <taxon>Vertebrata</taxon>
        <taxon>Euteleostomi</taxon>
        <taxon>Mammalia</taxon>
        <taxon>Eutheria</taxon>
        <taxon>Laurasiatheria</taxon>
        <taxon>Carnivora</taxon>
        <taxon>Caniformia</taxon>
        <taxon>Canidae</taxon>
        <taxon>Nyctereutes</taxon>
    </lineage>
</organism>
<keyword evidence="2" id="KW-1185">Reference proteome</keyword>
<evidence type="ECO:0000313" key="1">
    <source>
        <dbReference type="EMBL" id="CAD7674275.1"/>
    </source>
</evidence>